<evidence type="ECO:0000256" key="2">
    <source>
        <dbReference type="PROSITE-ProRule" id="PRU00124"/>
    </source>
</evidence>
<comment type="caution">
    <text evidence="2">Lacks conserved residue(s) required for the propagation of feature annotation.</text>
</comment>
<keyword evidence="4" id="KW-1185">Reference proteome</keyword>
<dbReference type="AlphaFoldDB" id="A0A9N7YVR2"/>
<reference evidence="3" key="1">
    <citation type="submission" date="2020-03" db="EMBL/GenBank/DDBJ databases">
        <authorList>
            <person name="Weist P."/>
        </authorList>
    </citation>
    <scope>NUCLEOTIDE SEQUENCE</scope>
</reference>
<dbReference type="InterPro" id="IPR036055">
    <property type="entry name" value="LDL_receptor-like_sf"/>
</dbReference>
<name>A0A9N7YVR2_PLEPL</name>
<gene>
    <name evidence="3" type="ORF">PLEPLA_LOCUS33918</name>
</gene>
<accession>A0A9N7YVR2</accession>
<evidence type="ECO:0008006" key="5">
    <source>
        <dbReference type="Google" id="ProtNLM"/>
    </source>
</evidence>
<dbReference type="PROSITE" id="PS01209">
    <property type="entry name" value="LDLRA_1"/>
    <property type="match status" value="1"/>
</dbReference>
<dbReference type="SUPFAM" id="SSF57424">
    <property type="entry name" value="LDL receptor-like module"/>
    <property type="match status" value="1"/>
</dbReference>
<sequence length="104" mass="11145">MDNSMSFCCGTVTAGEDVISSYNSSHSIMQFNLEAAPKALTCPTEYQPALDKLKAIVCDIGEFHCHDKSTCVPEAWLCDGEPDCPDDSDETGPTCKSAIASIPH</sequence>
<dbReference type="Proteomes" id="UP001153269">
    <property type="component" value="Unassembled WGS sequence"/>
</dbReference>
<dbReference type="InterPro" id="IPR002172">
    <property type="entry name" value="LDrepeatLR_classA_rpt"/>
</dbReference>
<comment type="caution">
    <text evidence="3">The sequence shown here is derived from an EMBL/GenBank/DDBJ whole genome shotgun (WGS) entry which is preliminary data.</text>
</comment>
<dbReference type="Pfam" id="PF00057">
    <property type="entry name" value="Ldl_recept_a"/>
    <property type="match status" value="1"/>
</dbReference>
<dbReference type="InterPro" id="IPR023415">
    <property type="entry name" value="LDLR_class-A_CS"/>
</dbReference>
<dbReference type="Gene3D" id="4.10.400.10">
    <property type="entry name" value="Low-density Lipoprotein Receptor"/>
    <property type="match status" value="1"/>
</dbReference>
<evidence type="ECO:0000313" key="3">
    <source>
        <dbReference type="EMBL" id="CAB1446180.1"/>
    </source>
</evidence>
<proteinExistence type="predicted"/>
<evidence type="ECO:0000313" key="4">
    <source>
        <dbReference type="Proteomes" id="UP001153269"/>
    </source>
</evidence>
<dbReference type="PROSITE" id="PS50068">
    <property type="entry name" value="LDLRA_2"/>
    <property type="match status" value="1"/>
</dbReference>
<dbReference type="FunFam" id="4.10.400.10:FF:000015">
    <property type="entry name" value="Low-density lipoprotein receptor-related protein 1"/>
    <property type="match status" value="1"/>
</dbReference>
<dbReference type="SMART" id="SM00192">
    <property type="entry name" value="LDLa"/>
    <property type="match status" value="1"/>
</dbReference>
<dbReference type="CDD" id="cd00112">
    <property type="entry name" value="LDLa"/>
    <property type="match status" value="1"/>
</dbReference>
<dbReference type="EMBL" id="CADEAL010003907">
    <property type="protein sequence ID" value="CAB1446180.1"/>
    <property type="molecule type" value="Genomic_DNA"/>
</dbReference>
<protein>
    <recommendedName>
        <fullName evidence="5">Low-density lipoprotein receptor domain class A</fullName>
    </recommendedName>
</protein>
<organism evidence="3 4">
    <name type="scientific">Pleuronectes platessa</name>
    <name type="common">European plaice</name>
    <dbReference type="NCBI Taxonomy" id="8262"/>
    <lineage>
        <taxon>Eukaryota</taxon>
        <taxon>Metazoa</taxon>
        <taxon>Chordata</taxon>
        <taxon>Craniata</taxon>
        <taxon>Vertebrata</taxon>
        <taxon>Euteleostomi</taxon>
        <taxon>Actinopterygii</taxon>
        <taxon>Neopterygii</taxon>
        <taxon>Teleostei</taxon>
        <taxon>Neoteleostei</taxon>
        <taxon>Acanthomorphata</taxon>
        <taxon>Carangaria</taxon>
        <taxon>Pleuronectiformes</taxon>
        <taxon>Pleuronectoidei</taxon>
        <taxon>Pleuronectidae</taxon>
        <taxon>Pleuronectes</taxon>
    </lineage>
</organism>
<keyword evidence="1" id="KW-1015">Disulfide bond</keyword>
<evidence type="ECO:0000256" key="1">
    <source>
        <dbReference type="ARBA" id="ARBA00023157"/>
    </source>
</evidence>